<dbReference type="Proteomes" id="UP000030747">
    <property type="component" value="Unassembled WGS sequence"/>
</dbReference>
<keyword evidence="1 4" id="KW-0238">DNA-binding</keyword>
<dbReference type="InterPro" id="IPR001005">
    <property type="entry name" value="SANT/Myb"/>
</dbReference>
<feature type="compositionally biased region" description="Low complexity" evidence="2">
    <location>
        <begin position="1144"/>
        <end position="1181"/>
    </location>
</feature>
<feature type="region of interest" description="Disordered" evidence="2">
    <location>
        <begin position="791"/>
        <end position="853"/>
    </location>
</feature>
<feature type="compositionally biased region" description="Low complexity" evidence="2">
    <location>
        <begin position="133"/>
        <end position="160"/>
    </location>
</feature>
<feature type="compositionally biased region" description="Low complexity" evidence="2">
    <location>
        <begin position="1088"/>
        <end position="1105"/>
    </location>
</feature>
<dbReference type="GeneID" id="25254410"/>
<feature type="compositionally biased region" description="Low complexity" evidence="2">
    <location>
        <begin position="791"/>
        <end position="813"/>
    </location>
</feature>
<feature type="compositionally biased region" description="Low complexity" evidence="2">
    <location>
        <begin position="971"/>
        <end position="991"/>
    </location>
</feature>
<feature type="compositionally biased region" description="Polar residues" evidence="2">
    <location>
        <begin position="1688"/>
        <end position="1699"/>
    </location>
</feature>
<dbReference type="InterPro" id="IPR039467">
    <property type="entry name" value="TFIIIB_B''_Myb"/>
</dbReference>
<feature type="compositionally biased region" description="Polar residues" evidence="2">
    <location>
        <begin position="1458"/>
        <end position="1473"/>
    </location>
</feature>
<feature type="compositionally biased region" description="Low complexity" evidence="2">
    <location>
        <begin position="1416"/>
        <end position="1426"/>
    </location>
</feature>
<dbReference type="Pfam" id="PF09011">
    <property type="entry name" value="HMG_box_2"/>
    <property type="match status" value="1"/>
</dbReference>
<dbReference type="CDD" id="cd00084">
    <property type="entry name" value="HMG-box_SF"/>
    <property type="match status" value="1"/>
</dbReference>
<feature type="compositionally biased region" description="Low complexity" evidence="2">
    <location>
        <begin position="1"/>
        <end position="16"/>
    </location>
</feature>
<dbReference type="SUPFAM" id="SSF47095">
    <property type="entry name" value="HMG-box"/>
    <property type="match status" value="1"/>
</dbReference>
<feature type="region of interest" description="Disordered" evidence="2">
    <location>
        <begin position="1196"/>
        <end position="1215"/>
    </location>
</feature>
<dbReference type="PANTHER" id="PTHR48125">
    <property type="entry name" value="LP07818P1"/>
    <property type="match status" value="1"/>
</dbReference>
<feature type="compositionally biased region" description="Low complexity" evidence="2">
    <location>
        <begin position="23"/>
        <end position="56"/>
    </location>
</feature>
<evidence type="ECO:0000313" key="5">
    <source>
        <dbReference type="Proteomes" id="UP000030747"/>
    </source>
</evidence>
<dbReference type="EMBL" id="HG673835">
    <property type="protein sequence ID" value="CDJ38351.1"/>
    <property type="molecule type" value="Genomic_DNA"/>
</dbReference>
<feature type="region of interest" description="Disordered" evidence="2">
    <location>
        <begin position="200"/>
        <end position="234"/>
    </location>
</feature>
<feature type="compositionally biased region" description="Basic and acidic residues" evidence="2">
    <location>
        <begin position="816"/>
        <end position="825"/>
    </location>
</feature>
<feature type="region of interest" description="Disordered" evidence="2">
    <location>
        <begin position="1072"/>
        <end position="1181"/>
    </location>
</feature>
<feature type="compositionally biased region" description="Basic residues" evidence="2">
    <location>
        <begin position="1674"/>
        <end position="1684"/>
    </location>
</feature>
<dbReference type="GO" id="GO:0003677">
    <property type="term" value="F:DNA binding"/>
    <property type="evidence" value="ECO:0007669"/>
    <property type="project" value="UniProtKB-UniRule"/>
</dbReference>
<feature type="compositionally biased region" description="Polar residues" evidence="2">
    <location>
        <begin position="90"/>
        <end position="99"/>
    </location>
</feature>
<dbReference type="RefSeq" id="XP_013229189.1">
    <property type="nucleotide sequence ID" value="XM_013373735.1"/>
</dbReference>
<sequence>MTPISSSGGDTNSGSGQQTMQELPPLHLLQPPHDPLLLMPYGQQQLASQQPQQLLQTHTSEEQPLEQQDFQLLLQPLSGSATEEQDTQDHSQVLQSSLLASEVPLQPPPAPNSSSSSSSSGKELCHPTDFVTPSTVSCSGNSCSRSESSSNSSSSKVPLSSLLPGGSGCNSGFLLGAGTTDSVTSTPVAAVGSSTNAAGATAGAISGEEEHQKSESPGSGAAVRANTAPPTVADTEASCAPSAAVAAFTRDLAAAVDAGGGADAAVVSGRDEAAHTGISASTCAQAGAILISAGAAACGTGTAADDGRTSNRRNHRGRRRKGGSSKNLSKRDGISLTRRNCLCSSSIRLLPARLLPVSLLYGERALLEPRMHQRQLDYPLQQKQELDEAPYVDFDATSRFPLHLPEMDAPLLANALEQAAAEATAAHRDIFVWFSTQRQFPTFQFNSRRGAFPTRMNEIATPEDAVAAAAAAGGACGDANQTVVAASCRSADKGELAGDAADIQNPAEITATADPSADGAASGDDPEFLAAASTAAVEAQKTKEVIEALPVLRILESLLYRHTLQLERHREPLLPRQKRQMLLLLLLHVIRVRPQLRPALLDPQVSAENKEKVLSLLLVEVLLVAGGQMQEQCKQIFEDAREEGSKSIAAEAAEGSKMGTRVLQLLQRLGTRGAVVLGDSSVAAAREALLQTVTHLWGQRLPQQQQQQQQQHQAAHTLLQVVTRLDSLPPHLLMPLPKQLLALRDQPPMLQHLGVQLLLAERQPPGGAAAATKSAAATDAVAAASTGAGNVQASLPSASPQPQQPVASSGPGPRVTDLKSNEQHHQPQQSGGSKNSTDGQQLKKPSRKGVGMSGWALFAKEKRLELLQNGQLTGETLPEQTSCVAKFWHALSKDGKEAWGRRAEQLNRLAAGERGKEVEKKPQQHHQQPGESPAVSATSAQATPQQSTLQKIAQKQQQRSTPVGAGGAEEASQQPAQQTPQPSQQQQQQQQLLGSIAKKSPLTGTPPRKRKRGGPGDKTGGHRGYTAFTLFARETRMNCKELGIDCGASLSEQNTFIGDRWRQLSAEEKRSFQSRARAANEAWKKQQLEQGQQQQQQQQTQQKNKQNPRPQVTPPVAVQHQQPQVQPQKQQQQRFCQAPRINRLQTPAQHQQQQGAVSPQQLQVAPAQPQHQSAQVQPQLQQQQVLQQSSQVLLQGLPPGQHQRPPQQQQQQQWLMHSTNSPTGVLRSCLPPDGTAASNALPGVCGPVVPALQQHPQQQPLLLPQHLQTHNMVSPEVGWQQPHGLQPTPPHRQESGQLQLLMQQPQQHQTATSRPLRASHSPAAAAFSAAARQLNREVELNSDIPVASPQQQPYLPSLQQQHQQLHVSISSGVPQHWSSTDAAAPSPAPPSFASVQQHGASPGRLSKTRRPHDSPASRAFAAAAARSEGHTVSDTESDAGSATEGEQRRDRELLVGAASNNEACRSGRNSSGSVMGGEPSMTEIAAAAITAADEAEAAAAAAARQIFSAASEDDDVWELQKRQHEQTMQQQQEVIAQIRQQQVRLHLEAEKGTKDSNSGSKGTEQARLRRPRALTAAKQTAARRSRVQRDCEGSSSRETSISGNNSGSSSSTERSRSSEGSSHSGESSDEEFSPTRGLHSTCKRLRKGAPATVEKHRGRGVATLKGRNNTATQRKPRTVRRNRDHRSSTPSTVATNVSEADSAVQEAGAGKKPVTLWDLVKRNLRRKTAAGAAARRSAGTGIATGTVESPVDHTEDPFALLLTPSPQQHQLKQQKQVAGLVSTTNGDGSDLQGLFEAPAGDSGVDSLRLDSDGNLVVADGPKEVFCCRCLGMSGLLGGGCMCTSGQQRRVLEEDLTSRGAFVLQPYEGAYKKTKGKRWTEEETRKFYECLSSCGTDLLLIRTMMPGVTDGQLKRKLKREEKKNAALVEAALSRKRSLSLQAYEQLHGTIRRELHCQPLNDSDEEPPPRALSALALPARAAVTAPASNGSSGLLTLFGDDSAMDAIMAPGNSGEPADLTEGLAGGTVRDTSDALDTSLMALLGGPF</sequence>
<feature type="DNA-binding region" description="HMG box" evidence="1">
    <location>
        <begin position="1021"/>
        <end position="1091"/>
    </location>
</feature>
<feature type="compositionally biased region" description="Low complexity" evidence="2">
    <location>
        <begin position="1114"/>
        <end position="1133"/>
    </location>
</feature>
<feature type="compositionally biased region" description="Polar residues" evidence="2">
    <location>
        <begin position="826"/>
        <end position="840"/>
    </location>
</feature>
<feature type="region of interest" description="Disordered" evidence="2">
    <location>
        <begin position="1"/>
        <end position="160"/>
    </location>
</feature>
<dbReference type="InterPro" id="IPR036910">
    <property type="entry name" value="HMG_box_dom_sf"/>
</dbReference>
<feature type="compositionally biased region" description="Basic residues" evidence="2">
    <location>
        <begin position="310"/>
        <end position="323"/>
    </location>
</feature>
<dbReference type="OMA" id="FIGDRWR"/>
<keyword evidence="1" id="KW-0539">Nucleus</keyword>
<evidence type="ECO:0000259" key="3">
    <source>
        <dbReference type="PROSITE" id="PS50118"/>
    </source>
</evidence>
<feature type="region of interest" description="Disordered" evidence="2">
    <location>
        <begin position="1356"/>
        <end position="1478"/>
    </location>
</feature>
<gene>
    <name evidence="4" type="ORF">ETH_00026570</name>
</gene>
<dbReference type="VEuPathDB" id="ToxoDB:ETH2_1341800"/>
<evidence type="ECO:0000256" key="2">
    <source>
        <dbReference type="SAM" id="MobiDB-lite"/>
    </source>
</evidence>
<feature type="compositionally biased region" description="Basic and acidic residues" evidence="2">
    <location>
        <begin position="910"/>
        <end position="922"/>
    </location>
</feature>
<feature type="region of interest" description="Disordered" evidence="2">
    <location>
        <begin position="301"/>
        <end position="332"/>
    </location>
</feature>
<protein>
    <submittedName>
        <fullName evidence="4">Myb-like DNA-binding / high mobility group box domain-containing protein, putative</fullName>
    </submittedName>
</protein>
<dbReference type="SMART" id="SM00717">
    <property type="entry name" value="SANT"/>
    <property type="match status" value="1"/>
</dbReference>
<keyword evidence="5" id="KW-1185">Reference proteome</keyword>
<feature type="compositionally biased region" description="Low complexity" evidence="2">
    <location>
        <begin position="1356"/>
        <end position="1366"/>
    </location>
</feature>
<accession>U6KNG6</accession>
<evidence type="ECO:0000256" key="1">
    <source>
        <dbReference type="PROSITE-ProRule" id="PRU00267"/>
    </source>
</evidence>
<reference evidence="4" key="1">
    <citation type="submission" date="2013-10" db="EMBL/GenBank/DDBJ databases">
        <title>Genomic analysis of the causative agents of coccidiosis in chickens.</title>
        <authorList>
            <person name="Reid A.J."/>
            <person name="Blake D."/>
            <person name="Billington K."/>
            <person name="Browne H."/>
            <person name="Dunn M."/>
            <person name="Hung S."/>
            <person name="Kawahara F."/>
            <person name="Miranda-Saavedra D."/>
            <person name="Mourier T."/>
            <person name="Nagra H."/>
            <person name="Otto T.D."/>
            <person name="Rawlings N."/>
            <person name="Sanchez A."/>
            <person name="Sanders M."/>
            <person name="Subramaniam C."/>
            <person name="Tay Y."/>
            <person name="Dear P."/>
            <person name="Doerig C."/>
            <person name="Gruber A."/>
            <person name="Parkinson J."/>
            <person name="Shirley M."/>
            <person name="Wan K.L."/>
            <person name="Berriman M."/>
            <person name="Tomley F."/>
            <person name="Pain A."/>
        </authorList>
    </citation>
    <scope>NUCLEOTIDE SEQUENCE [LARGE SCALE GENOMIC DNA]</scope>
    <source>
        <strain evidence="4">Houghton</strain>
    </source>
</reference>
<evidence type="ECO:0000313" key="4">
    <source>
        <dbReference type="EMBL" id="CDJ38351.1"/>
    </source>
</evidence>
<dbReference type="OrthoDB" id="347437at2759"/>
<feature type="domain" description="HMG box" evidence="3">
    <location>
        <begin position="1021"/>
        <end position="1091"/>
    </location>
</feature>
<dbReference type="VEuPathDB" id="ToxoDB:ETH_00026570"/>
<dbReference type="Gene3D" id="1.10.30.10">
    <property type="entry name" value="High mobility group box domain"/>
    <property type="match status" value="2"/>
</dbReference>
<feature type="compositionally biased region" description="Low complexity" evidence="2">
    <location>
        <begin position="1598"/>
        <end position="1625"/>
    </location>
</feature>
<feature type="compositionally biased region" description="Polar residues" evidence="2">
    <location>
        <begin position="925"/>
        <end position="961"/>
    </location>
</feature>
<name>U6KNG6_EIMTE</name>
<organism evidence="4 5">
    <name type="scientific">Eimeria tenella</name>
    <name type="common">Coccidian parasite</name>
    <dbReference type="NCBI Taxonomy" id="5802"/>
    <lineage>
        <taxon>Eukaryota</taxon>
        <taxon>Sar</taxon>
        <taxon>Alveolata</taxon>
        <taxon>Apicomplexa</taxon>
        <taxon>Conoidasida</taxon>
        <taxon>Coccidia</taxon>
        <taxon>Eucoccidiorida</taxon>
        <taxon>Eimeriorina</taxon>
        <taxon>Eimeriidae</taxon>
        <taxon>Eimeria</taxon>
    </lineage>
</organism>
<feature type="region of interest" description="Disordered" evidence="2">
    <location>
        <begin position="910"/>
        <end position="1024"/>
    </location>
</feature>
<feature type="compositionally biased region" description="Polar residues" evidence="2">
    <location>
        <begin position="1367"/>
        <end position="1377"/>
    </location>
</feature>
<dbReference type="GO" id="GO:0005634">
    <property type="term" value="C:nucleus"/>
    <property type="evidence" value="ECO:0007669"/>
    <property type="project" value="UniProtKB-UniRule"/>
</dbReference>
<dbReference type="PROSITE" id="PS50118">
    <property type="entry name" value="HMG_BOX_2"/>
    <property type="match status" value="1"/>
</dbReference>
<proteinExistence type="predicted"/>
<dbReference type="InterPro" id="IPR009071">
    <property type="entry name" value="HMG_box_dom"/>
</dbReference>
<dbReference type="Pfam" id="PF15963">
    <property type="entry name" value="Myb_DNA-bind_7"/>
    <property type="match status" value="1"/>
</dbReference>
<dbReference type="PANTHER" id="PTHR48125:SF10">
    <property type="entry name" value="OS12G0136300 PROTEIN"/>
    <property type="match status" value="1"/>
</dbReference>
<feature type="region of interest" description="Disordered" evidence="2">
    <location>
        <begin position="1301"/>
        <end position="1325"/>
    </location>
</feature>
<feature type="region of interest" description="Disordered" evidence="2">
    <location>
        <begin position="1549"/>
        <end position="1709"/>
    </location>
</feature>
<reference evidence="4" key="2">
    <citation type="submission" date="2013-10" db="EMBL/GenBank/DDBJ databases">
        <authorList>
            <person name="Aslett M."/>
        </authorList>
    </citation>
    <scope>NUCLEOTIDE SEQUENCE [LARGE SCALE GENOMIC DNA]</scope>
    <source>
        <strain evidence="4">Houghton</strain>
    </source>
</reference>